<dbReference type="Pfam" id="PF19457">
    <property type="entry name" value="DUF5994"/>
    <property type="match status" value="1"/>
</dbReference>
<keyword evidence="2" id="KW-1185">Reference proteome</keyword>
<evidence type="ECO:0000313" key="1">
    <source>
        <dbReference type="EMBL" id="MFC6152964.1"/>
    </source>
</evidence>
<evidence type="ECO:0000313" key="2">
    <source>
        <dbReference type="Proteomes" id="UP001596098"/>
    </source>
</evidence>
<reference evidence="2" key="1">
    <citation type="journal article" date="2019" name="Int. J. Syst. Evol. Microbiol.">
        <title>The Global Catalogue of Microorganisms (GCM) 10K type strain sequencing project: providing services to taxonomists for standard genome sequencing and annotation.</title>
        <authorList>
            <consortium name="The Broad Institute Genomics Platform"/>
            <consortium name="The Broad Institute Genome Sequencing Center for Infectious Disease"/>
            <person name="Wu L."/>
            <person name="Ma J."/>
        </authorList>
    </citation>
    <scope>NUCLEOTIDE SEQUENCE [LARGE SCALE GENOMIC DNA]</scope>
    <source>
        <strain evidence="2">DFY28</strain>
    </source>
</reference>
<organism evidence="1 2">
    <name type="scientific">Nocardioides yefusunii</name>
    <dbReference type="NCBI Taxonomy" id="2500546"/>
    <lineage>
        <taxon>Bacteria</taxon>
        <taxon>Bacillati</taxon>
        <taxon>Actinomycetota</taxon>
        <taxon>Actinomycetes</taxon>
        <taxon>Propionibacteriales</taxon>
        <taxon>Nocardioidaceae</taxon>
        <taxon>Nocardioides</taxon>
    </lineage>
</organism>
<comment type="caution">
    <text evidence="1">The sequence shown here is derived from an EMBL/GenBank/DDBJ whole genome shotgun (WGS) entry which is preliminary data.</text>
</comment>
<dbReference type="Proteomes" id="UP001596098">
    <property type="component" value="Unassembled WGS sequence"/>
</dbReference>
<accession>A0ABW1QWM7</accession>
<sequence length="172" mass="19255">MTPTTEHHDPLTTDRGPLRVRLDNGFPSGPLDGAWWPRSRDLKTEVRDIVDHFPHFTSEVVRVLFTRPDWDGQTPTHSEHKVLCARGLVNIGSFPHDDSHRVVLVMRSGERLTLLVIPPDIDVDVARDLMDRASDDLNVVSGTELLARAGAHPSTLRLHVWEDEGGAPDPRT</sequence>
<gene>
    <name evidence="1" type="ORF">ACFPWU_04710</name>
</gene>
<name>A0ABW1QWM7_9ACTN</name>
<protein>
    <submittedName>
        <fullName evidence="1">DUF5994 family protein</fullName>
    </submittedName>
</protein>
<proteinExistence type="predicted"/>
<dbReference type="EMBL" id="JBHSQI010000002">
    <property type="protein sequence ID" value="MFC6152964.1"/>
    <property type="molecule type" value="Genomic_DNA"/>
</dbReference>
<dbReference type="RefSeq" id="WP_128219417.1">
    <property type="nucleotide sequence ID" value="NZ_CP034929.1"/>
</dbReference>
<dbReference type="InterPro" id="IPR046036">
    <property type="entry name" value="DUF5994"/>
</dbReference>